<dbReference type="RefSeq" id="WP_130143865.1">
    <property type="nucleotide sequence ID" value="NZ_SGSU01000002.1"/>
</dbReference>
<accession>A0A4Q7AZC5</accession>
<protein>
    <submittedName>
        <fullName evidence="1">Uncharacterized protein</fullName>
    </submittedName>
</protein>
<dbReference type="Proteomes" id="UP000293483">
    <property type="component" value="Unassembled WGS sequence"/>
</dbReference>
<dbReference type="AlphaFoldDB" id="A0A4Q7AZC5"/>
<dbReference type="STRING" id="202951.GCA_001485025_01130"/>
<reference evidence="1 2" key="1">
    <citation type="submission" date="2019-02" db="EMBL/GenBank/DDBJ databases">
        <title>The Batch Genome Submission of Acinetobacter spp. strains.</title>
        <authorList>
            <person name="Qin J."/>
            <person name="Hu Y."/>
            <person name="Ye H."/>
            <person name="Wei L."/>
            <person name="Feng Y."/>
            <person name="Zong Z."/>
        </authorList>
    </citation>
    <scope>NUCLEOTIDE SEQUENCE [LARGE SCALE GENOMIC DNA]</scope>
    <source>
        <strain evidence="1 2">WCHABo060081</strain>
    </source>
</reference>
<gene>
    <name evidence="1" type="ORF">EXE25_01565</name>
</gene>
<comment type="caution">
    <text evidence="1">The sequence shown here is derived from an EMBL/GenBank/DDBJ whole genome shotgun (WGS) entry which is preliminary data.</text>
</comment>
<organism evidence="1 2">
    <name type="scientific">Acinetobacter bouvetii</name>
    <dbReference type="NCBI Taxonomy" id="202951"/>
    <lineage>
        <taxon>Bacteria</taxon>
        <taxon>Pseudomonadati</taxon>
        <taxon>Pseudomonadota</taxon>
        <taxon>Gammaproteobacteria</taxon>
        <taxon>Moraxellales</taxon>
        <taxon>Moraxellaceae</taxon>
        <taxon>Acinetobacter</taxon>
    </lineage>
</organism>
<evidence type="ECO:0000313" key="2">
    <source>
        <dbReference type="Proteomes" id="UP000293483"/>
    </source>
</evidence>
<dbReference type="InterPro" id="IPR046611">
    <property type="entry name" value="DUF6670"/>
</dbReference>
<evidence type="ECO:0000313" key="1">
    <source>
        <dbReference type="EMBL" id="RZG69148.1"/>
    </source>
</evidence>
<dbReference type="EMBL" id="SGSU01000002">
    <property type="protein sequence ID" value="RZG69148.1"/>
    <property type="molecule type" value="Genomic_DNA"/>
</dbReference>
<dbReference type="Pfam" id="PF20375">
    <property type="entry name" value="DUF6670"/>
    <property type="match status" value="1"/>
</dbReference>
<name>A0A4Q7AZC5_9GAMM</name>
<proteinExistence type="predicted"/>
<sequence length="358" mass="41145">MQLFKGFLDQSKQLNQTPAKLPRRLPLHAQTPQYKTVLLGLKIPNLPAPLHYLNFISVIGRPNADIFCQEGVKASLNQNTATVMSSCSMHMAGQFSGYAIDRDCSFQANAFHFLDRESFSGHFPEFKLQRADSELSFSLNIKTAGALCYFNKLRMGLAEYWSQLCECSGELNYKGQHFSIQQLGSLEFARVMNFSFIPIAFYTAQIVNLSAQRQLIVMQTRDRMNRVLQSRAYLKNFKDNHVWMCDDGVHFHVHRLYPAVITPNYKKMYLPREFEWNIQGGGVNIHLQAQSRGDFKFGLGAGYAGSFSYQVKIDDQFEEGQSGYCEYIDCRSLNWQERNKTEKLLDELRDSVPIFLKK</sequence>